<feature type="transmembrane region" description="Helical" evidence="2">
    <location>
        <begin position="17"/>
        <end position="39"/>
    </location>
</feature>
<evidence type="ECO:0000313" key="4">
    <source>
        <dbReference type="Proteomes" id="UP001497392"/>
    </source>
</evidence>
<organism evidence="3 4">
    <name type="scientific">Coccomyxa viridis</name>
    <dbReference type="NCBI Taxonomy" id="1274662"/>
    <lineage>
        <taxon>Eukaryota</taxon>
        <taxon>Viridiplantae</taxon>
        <taxon>Chlorophyta</taxon>
        <taxon>core chlorophytes</taxon>
        <taxon>Trebouxiophyceae</taxon>
        <taxon>Trebouxiophyceae incertae sedis</taxon>
        <taxon>Coccomyxaceae</taxon>
        <taxon>Coccomyxa</taxon>
    </lineage>
</organism>
<name>A0ABP1FUH7_9CHLO</name>
<keyword evidence="2" id="KW-1133">Transmembrane helix</keyword>
<evidence type="ECO:0000313" key="3">
    <source>
        <dbReference type="EMBL" id="CAL5221848.1"/>
    </source>
</evidence>
<evidence type="ECO:0000256" key="1">
    <source>
        <dbReference type="SAM" id="MobiDB-lite"/>
    </source>
</evidence>
<dbReference type="Proteomes" id="UP001497392">
    <property type="component" value="Unassembled WGS sequence"/>
</dbReference>
<accession>A0ABP1FUH7</accession>
<dbReference type="EMBL" id="CAXHTA020000005">
    <property type="protein sequence ID" value="CAL5221848.1"/>
    <property type="molecule type" value="Genomic_DNA"/>
</dbReference>
<keyword evidence="2" id="KW-0812">Transmembrane</keyword>
<keyword evidence="4" id="KW-1185">Reference proteome</keyword>
<evidence type="ECO:0000256" key="2">
    <source>
        <dbReference type="SAM" id="Phobius"/>
    </source>
</evidence>
<keyword evidence="2" id="KW-0472">Membrane</keyword>
<feature type="region of interest" description="Disordered" evidence="1">
    <location>
        <begin position="270"/>
        <end position="293"/>
    </location>
</feature>
<comment type="caution">
    <text evidence="3">The sequence shown here is derived from an EMBL/GenBank/DDBJ whole genome shotgun (WGS) entry which is preliminary data.</text>
</comment>
<sequence>MRCFKCAPFHRASHINLVFWLALYSAVLVRLLVVTALLLGSANPILARSLLATLAMPDSSTHSLGFHRLLNDNPLQDAAQALTGAQAAASEAGKAAGIAASNIFSKLLCPCANTAAAAGSVASSQHYVTSIAEAHPLPAYAPAPAPAFGAGLVPAAAVTIEPALDTAPAASAPATEATPITTPVPGANVCTLAQIQPNDPSKPAQPFGYRNPKPLIQIEPKMLIDEKNRQAIVDRGDVLPADGTRIPLPGGFLLPTTGLWSRILDNPEGTTVDGPVPAPDLAPAAAAPAENAPATAPAPFADAVPANPLSFLTQGIAKVRDALEAQINKERKLLEGQWVV</sequence>
<feature type="compositionally biased region" description="Low complexity" evidence="1">
    <location>
        <begin position="279"/>
        <end position="293"/>
    </location>
</feature>
<reference evidence="3 4" key="1">
    <citation type="submission" date="2024-06" db="EMBL/GenBank/DDBJ databases">
        <authorList>
            <person name="Kraege A."/>
            <person name="Thomma B."/>
        </authorList>
    </citation>
    <scope>NUCLEOTIDE SEQUENCE [LARGE SCALE GENOMIC DNA]</scope>
</reference>
<proteinExistence type="predicted"/>
<protein>
    <submittedName>
        <fullName evidence="3">G4108 protein</fullName>
    </submittedName>
</protein>
<gene>
    <name evidence="3" type="primary">g4108</name>
    <name evidence="3" type="ORF">VP750_LOCUS3507</name>
</gene>